<feature type="binding site" evidence="3">
    <location>
        <position position="161"/>
    </location>
    <ligand>
        <name>a divalent metal cation</name>
        <dbReference type="ChEBI" id="CHEBI:60240"/>
        <label>2</label>
    </ligand>
</feature>
<keyword evidence="1 3" id="KW-0479">Metal-binding</keyword>
<dbReference type="PANTHER" id="PTHR10819">
    <property type="entry name" value="PHOSPHOTRIESTERASE-RELATED"/>
    <property type="match status" value="1"/>
</dbReference>
<dbReference type="CDD" id="cd00530">
    <property type="entry name" value="PTE"/>
    <property type="match status" value="1"/>
</dbReference>
<keyword evidence="6" id="KW-1185">Reference proteome</keyword>
<keyword evidence="2" id="KW-0378">Hydrolase</keyword>
<reference evidence="5 6" key="1">
    <citation type="submission" date="2018-05" db="EMBL/GenBank/DDBJ databases">
        <title>Rhodobacteraceae gen. nov., sp. nov. isolated from sea water.</title>
        <authorList>
            <person name="Ren Y."/>
        </authorList>
    </citation>
    <scope>NUCLEOTIDE SEQUENCE [LARGE SCALE GENOMIC DNA]</scope>
    <source>
        <strain evidence="5 6">TG-679</strain>
    </source>
</reference>
<gene>
    <name evidence="5" type="ORF">DKT77_11720</name>
</gene>
<evidence type="ECO:0000256" key="1">
    <source>
        <dbReference type="ARBA" id="ARBA00022723"/>
    </source>
</evidence>
<feature type="binding site" evidence="3">
    <location>
        <position position="20"/>
    </location>
    <ligand>
        <name>a divalent metal cation</name>
        <dbReference type="ChEBI" id="CHEBI:60240"/>
        <label>1</label>
    </ligand>
</feature>
<accession>A0A2V2LJA4</accession>
<evidence type="ECO:0000313" key="5">
    <source>
        <dbReference type="EMBL" id="PWR02439.1"/>
    </source>
</evidence>
<dbReference type="PROSITE" id="PS51347">
    <property type="entry name" value="PHOSPHOTRIESTERASE_2"/>
    <property type="match status" value="1"/>
</dbReference>
<dbReference type="Proteomes" id="UP000245680">
    <property type="component" value="Unassembled WGS sequence"/>
</dbReference>
<comment type="caution">
    <text evidence="5">The sequence shown here is derived from an EMBL/GenBank/DDBJ whole genome shotgun (WGS) entry which is preliminary data.</text>
</comment>
<dbReference type="GO" id="GO:0016788">
    <property type="term" value="F:hydrolase activity, acting on ester bonds"/>
    <property type="evidence" value="ECO:0007669"/>
    <property type="project" value="InterPro"/>
</dbReference>
<dbReference type="PANTHER" id="PTHR10819:SF3">
    <property type="entry name" value="PHOSPHOTRIESTERASE-RELATED PROTEIN"/>
    <property type="match status" value="1"/>
</dbReference>
<feature type="binding site" evidence="3">
    <location>
        <position position="193"/>
    </location>
    <ligand>
        <name>a divalent metal cation</name>
        <dbReference type="ChEBI" id="CHEBI:60240"/>
        <label>2</label>
    </ligand>
</feature>
<feature type="binding site" evidence="3">
    <location>
        <position position="18"/>
    </location>
    <ligand>
        <name>a divalent metal cation</name>
        <dbReference type="ChEBI" id="CHEBI:60240"/>
        <label>1</label>
    </ligand>
</feature>
<dbReference type="Pfam" id="PF02126">
    <property type="entry name" value="PTE"/>
    <property type="match status" value="1"/>
</dbReference>
<comment type="similarity">
    <text evidence="4">Belongs to the metallo-dependent hydrolases superfamily. Phosphotriesterase family.</text>
</comment>
<feature type="binding site" evidence="3">
    <location>
        <position position="288"/>
    </location>
    <ligand>
        <name>a divalent metal cation</name>
        <dbReference type="ChEBI" id="CHEBI:60240"/>
        <label>1</label>
    </ligand>
</feature>
<dbReference type="OrthoDB" id="9795018at2"/>
<name>A0A2V2LJA4_9RHOB</name>
<evidence type="ECO:0000256" key="3">
    <source>
        <dbReference type="PIRSR" id="PIRSR601559-52"/>
    </source>
</evidence>
<proteinExistence type="inferred from homology"/>
<evidence type="ECO:0000256" key="2">
    <source>
        <dbReference type="ARBA" id="ARBA00022801"/>
    </source>
</evidence>
<sequence>MTVQGPVSAEDLGVTLMHEHILNDCRCWWRGHDPGFTSPLRDLPVSPQIMSRLRNDPFANHDNCALTDEALAIAELGQFVAEGGATVVDPTCRGIGRDPRALRRISAATGLHIVMGAGYYLEASHPPELAELSAEDIAGQIVAEAETGVDGTDARIGLIGEIGVSADFTEAERRSLTGAALAAARTGLPLMVHLPGWERLAHEVLDLVEACGQPADRVILCHMNPSCHDLAYQRTLARRGAFIEYDMIGMDFWYDDQQVQCPSDDDAARSIAQLVCDGFGDQILLSQDVFLKMMLTEYGGAGYAHVQRHFLPRLRRHGLAVRDLDQLMLDNPRNALLRRRV</sequence>
<feature type="binding site" evidence="3">
    <location>
        <position position="222"/>
    </location>
    <ligand>
        <name>a divalent metal cation</name>
        <dbReference type="ChEBI" id="CHEBI:60240"/>
        <label>2</label>
    </ligand>
</feature>
<dbReference type="AlphaFoldDB" id="A0A2V2LJA4"/>
<dbReference type="InterPro" id="IPR032466">
    <property type="entry name" value="Metal_Hydrolase"/>
</dbReference>
<organism evidence="5 6">
    <name type="scientific">Meridianimarinicoccus roseus</name>
    <dbReference type="NCBI Taxonomy" id="2072018"/>
    <lineage>
        <taxon>Bacteria</taxon>
        <taxon>Pseudomonadati</taxon>
        <taxon>Pseudomonadota</taxon>
        <taxon>Alphaproteobacteria</taxon>
        <taxon>Rhodobacterales</taxon>
        <taxon>Paracoccaceae</taxon>
        <taxon>Meridianimarinicoccus</taxon>
    </lineage>
</organism>
<dbReference type="InterPro" id="IPR001559">
    <property type="entry name" value="Phosphotriesterase"/>
</dbReference>
<protein>
    <submittedName>
        <fullName evidence="5">Phosphotriesterase-related protein</fullName>
    </submittedName>
</protein>
<dbReference type="EMBL" id="QGKU01000037">
    <property type="protein sequence ID" value="PWR02439.1"/>
    <property type="molecule type" value="Genomic_DNA"/>
</dbReference>
<evidence type="ECO:0000313" key="6">
    <source>
        <dbReference type="Proteomes" id="UP000245680"/>
    </source>
</evidence>
<dbReference type="SUPFAM" id="SSF51556">
    <property type="entry name" value="Metallo-dependent hydrolases"/>
    <property type="match status" value="1"/>
</dbReference>
<comment type="cofactor">
    <cofactor evidence="3">
        <name>a divalent metal cation</name>
        <dbReference type="ChEBI" id="CHEBI:60240"/>
    </cofactor>
    <text evidence="3">Binds 2 divalent metal cations per subunit.</text>
</comment>
<comment type="caution">
    <text evidence="4">Lacks conserved residue(s) required for the propagation of feature annotation.</text>
</comment>
<dbReference type="GO" id="GO:0008270">
    <property type="term" value="F:zinc ion binding"/>
    <property type="evidence" value="ECO:0007669"/>
    <property type="project" value="InterPro"/>
</dbReference>
<dbReference type="PROSITE" id="PS01322">
    <property type="entry name" value="PHOSPHOTRIESTERASE_1"/>
    <property type="match status" value="1"/>
</dbReference>
<dbReference type="InterPro" id="IPR017947">
    <property type="entry name" value="AryldialkylPase_Zn-BS"/>
</dbReference>
<dbReference type="Gene3D" id="3.20.20.140">
    <property type="entry name" value="Metal-dependent hydrolases"/>
    <property type="match status" value="1"/>
</dbReference>
<evidence type="ECO:0000256" key="4">
    <source>
        <dbReference type="PROSITE-ProRule" id="PRU00679"/>
    </source>
</evidence>
<feature type="binding site" evidence="3">
    <location>
        <position position="161"/>
    </location>
    <ligand>
        <name>a divalent metal cation</name>
        <dbReference type="ChEBI" id="CHEBI:60240"/>
        <label>1</label>
    </ligand>
</feature>